<dbReference type="EMBL" id="JACVVK020000222">
    <property type="protein sequence ID" value="KAK7483735.1"/>
    <property type="molecule type" value="Genomic_DNA"/>
</dbReference>
<keyword evidence="5" id="KW-1185">Reference proteome</keyword>
<organism evidence="4 5">
    <name type="scientific">Batillaria attramentaria</name>
    <dbReference type="NCBI Taxonomy" id="370345"/>
    <lineage>
        <taxon>Eukaryota</taxon>
        <taxon>Metazoa</taxon>
        <taxon>Spiralia</taxon>
        <taxon>Lophotrochozoa</taxon>
        <taxon>Mollusca</taxon>
        <taxon>Gastropoda</taxon>
        <taxon>Caenogastropoda</taxon>
        <taxon>Sorbeoconcha</taxon>
        <taxon>Cerithioidea</taxon>
        <taxon>Batillariidae</taxon>
        <taxon>Batillaria</taxon>
    </lineage>
</organism>
<name>A0ABD0K9H7_9CAEN</name>
<feature type="region of interest" description="Disordered" evidence="1">
    <location>
        <begin position="1"/>
        <end position="41"/>
    </location>
</feature>
<feature type="compositionally biased region" description="Low complexity" evidence="1">
    <location>
        <begin position="167"/>
        <end position="181"/>
    </location>
</feature>
<dbReference type="Proteomes" id="UP001519460">
    <property type="component" value="Unassembled WGS sequence"/>
</dbReference>
<dbReference type="InterPro" id="IPR048386">
    <property type="entry name" value="Med15_C"/>
</dbReference>
<evidence type="ECO:0000256" key="1">
    <source>
        <dbReference type="SAM" id="MobiDB-lite"/>
    </source>
</evidence>
<dbReference type="Pfam" id="PF21539">
    <property type="entry name" value="Med15_C"/>
    <property type="match status" value="1"/>
</dbReference>
<reference evidence="4 5" key="1">
    <citation type="journal article" date="2023" name="Sci. Data">
        <title>Genome assembly of the Korean intertidal mud-creeper Batillaria attramentaria.</title>
        <authorList>
            <person name="Patra A.K."/>
            <person name="Ho P.T."/>
            <person name="Jun S."/>
            <person name="Lee S.J."/>
            <person name="Kim Y."/>
            <person name="Won Y.J."/>
        </authorList>
    </citation>
    <scope>NUCLEOTIDE SEQUENCE [LARGE SCALE GENOMIC DNA]</scope>
    <source>
        <strain evidence="4">Wonlab-2016</strain>
    </source>
</reference>
<dbReference type="AlphaFoldDB" id="A0ABD0K9H7"/>
<feature type="compositionally biased region" description="Low complexity" evidence="1">
    <location>
        <begin position="202"/>
        <end position="215"/>
    </location>
</feature>
<feature type="non-terminal residue" evidence="4">
    <location>
        <position position="1"/>
    </location>
</feature>
<gene>
    <name evidence="4" type="ORF">BaRGS_00025056</name>
</gene>
<feature type="domain" description="ARC105/Med15 mediator subunit C-terminal" evidence="3">
    <location>
        <begin position="372"/>
        <end position="465"/>
    </location>
</feature>
<proteinExistence type="predicted"/>
<evidence type="ECO:0000313" key="4">
    <source>
        <dbReference type="EMBL" id="KAK7483735.1"/>
    </source>
</evidence>
<accession>A0ABD0K9H7</accession>
<feature type="compositionally biased region" description="Polar residues" evidence="1">
    <location>
        <begin position="224"/>
        <end position="233"/>
    </location>
</feature>
<dbReference type="InterPro" id="IPR048385">
    <property type="entry name" value="Med15_central"/>
</dbReference>
<feature type="region of interest" description="Disordered" evidence="1">
    <location>
        <begin position="162"/>
        <end position="250"/>
    </location>
</feature>
<evidence type="ECO:0000313" key="5">
    <source>
        <dbReference type="Proteomes" id="UP001519460"/>
    </source>
</evidence>
<dbReference type="Pfam" id="PF21538">
    <property type="entry name" value="Med15_M"/>
    <property type="match status" value="1"/>
</dbReference>
<protein>
    <recommendedName>
        <fullName evidence="6">Mediator complex subunit 15</fullName>
    </recommendedName>
</protein>
<evidence type="ECO:0000259" key="2">
    <source>
        <dbReference type="Pfam" id="PF21538"/>
    </source>
</evidence>
<dbReference type="PANTHER" id="PTHR31804:SF3">
    <property type="entry name" value="MEDIATOR OF RNA POLYMERASE II TRANSCRIPTION SUBUNIT 15"/>
    <property type="match status" value="1"/>
</dbReference>
<evidence type="ECO:0000259" key="3">
    <source>
        <dbReference type="Pfam" id="PF21539"/>
    </source>
</evidence>
<comment type="caution">
    <text evidence="4">The sequence shown here is derived from an EMBL/GenBank/DDBJ whole genome shotgun (WGS) entry which is preliminary data.</text>
</comment>
<dbReference type="PANTHER" id="PTHR31804">
    <property type="entry name" value="MEDIATOR OF RNA POLYMERASE II TRANSCRIPTION SUBUNIT 15"/>
    <property type="match status" value="1"/>
</dbReference>
<feature type="domain" description="ARC105/Med15 mediator subunit central" evidence="2">
    <location>
        <begin position="251"/>
        <end position="362"/>
    </location>
</feature>
<sequence length="482" mass="52289">SKNRGQQGMAPGVGMQPHPGMVPNSGPPGVGVGDQGQGVVPDPMNALQVLARQGGQPPQQQVMMGPQHGMRQQMMQQAAMMQQRGQMPPRPQLQATQQQQVRMQQRAGLQKPPLERQDAFIVTSSQNVQPVSMQGLTSTVANLPFQSGGPLNSMVRTMAMGGPPGQMPQQQQYMQPGSQPMSIGPDLSPAMQSLSSPAPGLPSQSPQPQIAPSPAGRGMYGAPSPSTVLNTPGTPGASVPSPSSMQHATPEDQAYLEKLSMLSKYVEPLRRSVNNLEKNTDEESRKNYMKMKNLLDILTDTNKRVSMTTLLRCEQALNNWNIHTKPTSSSRYIGQDLIDAIAEHIDSPTLNHTLQRTFGPVMAAFLGERIGFRVSLDPLHHPNNKTIHLVCKLDDANLPSVPPVLVTVPPQYPSNSPVCEPKSCPGYDASAFFESIADILTQMLRRMPNYSLATLLQNWEMSVRKACAPSLSVDTSILDMFA</sequence>
<evidence type="ECO:0008006" key="6">
    <source>
        <dbReference type="Google" id="ProtNLM"/>
    </source>
</evidence>